<keyword evidence="7" id="KW-1185">Reference proteome</keyword>
<keyword evidence="4" id="KW-0732">Signal</keyword>
<sequence>MKKVCVWLFICVACCTSINAQVNKADSLLLFMKANPKKASLYVTVNDTVMGRFNENTMMPLASTVKILVAIEFAKQAGNNVFNKDSLIALSETDKYFLPLTDGGAHTDWIVAYQKNGRIKNDSVSLLDVARGMIIYSSNANTEYLMELLGLDNIKNNLQLFGIKNHTAIYPISSALLIYQNPKRKKERYIIDGINALNEEQYCRFSYDIHKALTYDTVLKSKFNANDLSMKFQKMWSDRLPASTTKEYVNICRILNNRKFLDTASYAVLAKVLETIMENPRNQSWLQHAGAKGGSTTWVLTKAFYATTKKGVKIELAYFFNNLTLEENEKIEGWINSFELAVLSSDNFRKKMKALFP</sequence>
<dbReference type="SUPFAM" id="SSF56601">
    <property type="entry name" value="beta-lactamase/transpeptidase-like"/>
    <property type="match status" value="1"/>
</dbReference>
<feature type="chain" id="PRO_5045259215" description="beta-lactamase" evidence="4">
    <location>
        <begin position="21"/>
        <end position="357"/>
    </location>
</feature>
<dbReference type="Gene3D" id="3.40.710.10">
    <property type="entry name" value="DD-peptidase/beta-lactamase superfamily"/>
    <property type="match status" value="1"/>
</dbReference>
<dbReference type="RefSeq" id="WP_379710964.1">
    <property type="nucleotide sequence ID" value="NZ_JBHSCZ010000005.1"/>
</dbReference>
<keyword evidence="6" id="KW-0378">Hydrolase</keyword>
<reference evidence="7" key="1">
    <citation type="journal article" date="2019" name="Int. J. Syst. Evol. Microbiol.">
        <title>The Global Catalogue of Microorganisms (GCM) 10K type strain sequencing project: providing services to taxonomists for standard genome sequencing and annotation.</title>
        <authorList>
            <consortium name="The Broad Institute Genomics Platform"/>
            <consortium name="The Broad Institute Genome Sequencing Center for Infectious Disease"/>
            <person name="Wu L."/>
            <person name="Ma J."/>
        </authorList>
    </citation>
    <scope>NUCLEOTIDE SEQUENCE [LARGE SCALE GENOMIC DNA]</scope>
    <source>
        <strain evidence="7">CECT 8289</strain>
    </source>
</reference>
<comment type="catalytic activity">
    <reaction evidence="1">
        <text>a beta-lactam + H2O = a substituted beta-amino acid</text>
        <dbReference type="Rhea" id="RHEA:20401"/>
        <dbReference type="ChEBI" id="CHEBI:15377"/>
        <dbReference type="ChEBI" id="CHEBI:35627"/>
        <dbReference type="ChEBI" id="CHEBI:140347"/>
        <dbReference type="EC" id="3.5.2.6"/>
    </reaction>
</comment>
<evidence type="ECO:0000313" key="6">
    <source>
        <dbReference type="EMBL" id="MFC4263865.1"/>
    </source>
</evidence>
<name>A0ABV8QUE7_9BACT</name>
<dbReference type="EMBL" id="JBHSCZ010000005">
    <property type="protein sequence ID" value="MFC4263865.1"/>
    <property type="molecule type" value="Genomic_DNA"/>
</dbReference>
<dbReference type="InterPro" id="IPR012338">
    <property type="entry name" value="Beta-lactam/transpept-like"/>
</dbReference>
<dbReference type="Pfam" id="PF13354">
    <property type="entry name" value="Beta-lactamase2"/>
    <property type="match status" value="1"/>
</dbReference>
<feature type="signal peptide" evidence="4">
    <location>
        <begin position="1"/>
        <end position="20"/>
    </location>
</feature>
<evidence type="ECO:0000256" key="1">
    <source>
        <dbReference type="ARBA" id="ARBA00001526"/>
    </source>
</evidence>
<evidence type="ECO:0000313" key="7">
    <source>
        <dbReference type="Proteomes" id="UP001595907"/>
    </source>
</evidence>
<evidence type="ECO:0000259" key="5">
    <source>
        <dbReference type="Pfam" id="PF13354"/>
    </source>
</evidence>
<proteinExistence type="inferred from homology"/>
<evidence type="ECO:0000256" key="3">
    <source>
        <dbReference type="ARBA" id="ARBA00012865"/>
    </source>
</evidence>
<comment type="caution">
    <text evidence="6">The sequence shown here is derived from an EMBL/GenBank/DDBJ whole genome shotgun (WGS) entry which is preliminary data.</text>
</comment>
<evidence type="ECO:0000256" key="2">
    <source>
        <dbReference type="ARBA" id="ARBA00009009"/>
    </source>
</evidence>
<feature type="domain" description="Beta-lactamase class A catalytic" evidence="5">
    <location>
        <begin position="52"/>
        <end position="169"/>
    </location>
</feature>
<protein>
    <recommendedName>
        <fullName evidence="3">beta-lactamase</fullName>
        <ecNumber evidence="3">3.5.2.6</ecNumber>
    </recommendedName>
</protein>
<dbReference type="Proteomes" id="UP001595907">
    <property type="component" value="Unassembled WGS sequence"/>
</dbReference>
<dbReference type="InterPro" id="IPR000871">
    <property type="entry name" value="Beta-lactam_class-A"/>
</dbReference>
<dbReference type="EC" id="3.5.2.6" evidence="3"/>
<dbReference type="PANTHER" id="PTHR35333:SF3">
    <property type="entry name" value="BETA-LACTAMASE-TYPE TRANSPEPTIDASE FOLD CONTAINING PROTEIN"/>
    <property type="match status" value="1"/>
</dbReference>
<accession>A0ABV8QUE7</accession>
<dbReference type="InterPro" id="IPR045155">
    <property type="entry name" value="Beta-lactam_cat"/>
</dbReference>
<dbReference type="PANTHER" id="PTHR35333">
    <property type="entry name" value="BETA-LACTAMASE"/>
    <property type="match status" value="1"/>
</dbReference>
<comment type="similarity">
    <text evidence="2">Belongs to the class-A beta-lactamase family.</text>
</comment>
<organism evidence="6 7">
    <name type="scientific">Ferruginibacter yonginensis</name>
    <dbReference type="NCBI Taxonomy" id="1310416"/>
    <lineage>
        <taxon>Bacteria</taxon>
        <taxon>Pseudomonadati</taxon>
        <taxon>Bacteroidota</taxon>
        <taxon>Chitinophagia</taxon>
        <taxon>Chitinophagales</taxon>
        <taxon>Chitinophagaceae</taxon>
        <taxon>Ferruginibacter</taxon>
    </lineage>
</organism>
<gene>
    <name evidence="6" type="ORF">ACFOWM_13290</name>
</gene>
<evidence type="ECO:0000256" key="4">
    <source>
        <dbReference type="SAM" id="SignalP"/>
    </source>
</evidence>
<dbReference type="GO" id="GO:0016787">
    <property type="term" value="F:hydrolase activity"/>
    <property type="evidence" value="ECO:0007669"/>
    <property type="project" value="UniProtKB-KW"/>
</dbReference>